<dbReference type="SUPFAM" id="SSF160945">
    <property type="entry name" value="PH0156-like"/>
    <property type="match status" value="1"/>
</dbReference>
<name>A0A9Q4YBR8_KLEPN</name>
<protein>
    <submittedName>
        <fullName evidence="1">Uncharacterized protein</fullName>
    </submittedName>
</protein>
<proteinExistence type="predicted"/>
<dbReference type="InterPro" id="IPR024508">
    <property type="entry name" value="DUF3226"/>
</dbReference>
<gene>
    <name evidence="1" type="ORF">G4V31_25390</name>
</gene>
<dbReference type="RefSeq" id="WP_022631459.1">
    <property type="nucleotide sequence ID" value="NZ_CABWPJ010000007.1"/>
</dbReference>
<evidence type="ECO:0000313" key="1">
    <source>
        <dbReference type="EMBL" id="NGN75424.1"/>
    </source>
</evidence>
<dbReference type="Pfam" id="PF11536">
    <property type="entry name" value="DUF3226"/>
    <property type="match status" value="1"/>
</dbReference>
<comment type="caution">
    <text evidence="1">The sequence shown here is derived from an EMBL/GenBank/DDBJ whole genome shotgun (WGS) entry which is preliminary data.</text>
</comment>
<dbReference type="Proteomes" id="UP000479475">
    <property type="component" value="Unassembled WGS sequence"/>
</dbReference>
<evidence type="ECO:0000313" key="2">
    <source>
        <dbReference type="Proteomes" id="UP000479475"/>
    </source>
</evidence>
<reference evidence="1 2" key="1">
    <citation type="submission" date="2020-02" db="EMBL/GenBank/DDBJ databases">
        <title>Klebsiella pneumoniae genome sequencing and assembly.</title>
        <authorList>
            <person name="Starkova P.S."/>
            <person name="Sulyan O.S."/>
            <person name="Likholetova D.V."/>
            <person name="Ageevets V.A."/>
            <person name="Lazareva I.V."/>
            <person name="Sopova J.V."/>
            <person name="Sidorenko S.V."/>
        </authorList>
    </citation>
    <scope>NUCLEOTIDE SEQUENCE [LARGE SCALE GENOMIC DNA]</scope>
    <source>
        <strain evidence="1 2">2429</strain>
    </source>
</reference>
<dbReference type="AlphaFoldDB" id="A0A9Q4YBR8"/>
<sequence length="222" mass="25589">MGDPLMEEKKLDEVVITKEKVIFVEGMDEVNFFYALLKKMEMGDDYQVIDYKGKSRMSDFISMMSKTESFNENAISVAVIRDADNNYDFVAEEIKDALKRIFNVINLEHGVMKSEKDINIGFYIMPGLKKNGELEDLVLSSLDGNEIFKEVNNYLDVLKGMTSPVNNGSKFCYPRKESKAKLQIYFSSMKESDTRMGLSAQRNYVDFTHDSFKEIIDFIRSM</sequence>
<accession>A0A9Q4YBR8</accession>
<organism evidence="1 2">
    <name type="scientific">Klebsiella pneumoniae</name>
    <dbReference type="NCBI Taxonomy" id="573"/>
    <lineage>
        <taxon>Bacteria</taxon>
        <taxon>Pseudomonadati</taxon>
        <taxon>Pseudomonadota</taxon>
        <taxon>Gammaproteobacteria</taxon>
        <taxon>Enterobacterales</taxon>
        <taxon>Enterobacteriaceae</taxon>
        <taxon>Klebsiella/Raoultella group</taxon>
        <taxon>Klebsiella</taxon>
        <taxon>Klebsiella pneumoniae complex</taxon>
    </lineage>
</organism>
<dbReference type="EMBL" id="JAAKYD010000031">
    <property type="protein sequence ID" value="NGN75424.1"/>
    <property type="molecule type" value="Genomic_DNA"/>
</dbReference>